<organism evidence="1 4">
    <name type="scientific">Phytophthora cactorum</name>
    <dbReference type="NCBI Taxonomy" id="29920"/>
    <lineage>
        <taxon>Eukaryota</taxon>
        <taxon>Sar</taxon>
        <taxon>Stramenopiles</taxon>
        <taxon>Oomycota</taxon>
        <taxon>Peronosporomycetes</taxon>
        <taxon>Peronosporales</taxon>
        <taxon>Peronosporaceae</taxon>
        <taxon>Phytophthora</taxon>
    </lineage>
</organism>
<protein>
    <submittedName>
        <fullName evidence="1">Uncharacterized protein</fullName>
    </submittedName>
</protein>
<dbReference type="Proteomes" id="UP000760860">
    <property type="component" value="Unassembled WGS sequence"/>
</dbReference>
<dbReference type="Proteomes" id="UP000736787">
    <property type="component" value="Unassembled WGS sequence"/>
</dbReference>
<accession>A0A8T0YF28</accession>
<reference evidence="1" key="1">
    <citation type="submission" date="2018-10" db="EMBL/GenBank/DDBJ databases">
        <title>Effector identification in a new, highly contiguous assembly of the strawberry crown rot pathogen Phytophthora cactorum.</title>
        <authorList>
            <person name="Armitage A.D."/>
            <person name="Nellist C.F."/>
            <person name="Bates H."/>
            <person name="Vickerstaff R.J."/>
            <person name="Harrison R.J."/>
        </authorList>
    </citation>
    <scope>NUCLEOTIDE SEQUENCE</scope>
    <source>
        <strain evidence="1">15-7</strain>
        <strain evidence="2">4040</strain>
        <strain evidence="3">P421</strain>
    </source>
</reference>
<name>A0A8T0YF28_9STRA</name>
<dbReference type="Proteomes" id="UP000735874">
    <property type="component" value="Unassembled WGS sequence"/>
</dbReference>
<dbReference type="EMBL" id="RCMK01000937">
    <property type="protein sequence ID" value="KAG2907052.1"/>
    <property type="molecule type" value="Genomic_DNA"/>
</dbReference>
<evidence type="ECO:0000313" key="3">
    <source>
        <dbReference type="EMBL" id="KAG3228817.1"/>
    </source>
</evidence>
<comment type="caution">
    <text evidence="1">The sequence shown here is derived from an EMBL/GenBank/DDBJ whole genome shotgun (WGS) entry which is preliminary data.</text>
</comment>
<proteinExistence type="predicted"/>
<dbReference type="EMBL" id="RCMG01000915">
    <property type="protein sequence ID" value="KAG2842349.1"/>
    <property type="molecule type" value="Genomic_DNA"/>
</dbReference>
<evidence type="ECO:0000313" key="1">
    <source>
        <dbReference type="EMBL" id="KAG2842349.1"/>
    </source>
</evidence>
<evidence type="ECO:0000313" key="4">
    <source>
        <dbReference type="Proteomes" id="UP000735874"/>
    </source>
</evidence>
<evidence type="ECO:0000313" key="2">
    <source>
        <dbReference type="EMBL" id="KAG2907052.1"/>
    </source>
</evidence>
<dbReference type="EMBL" id="RCMV01000009">
    <property type="protein sequence ID" value="KAG3228817.1"/>
    <property type="molecule type" value="Genomic_DNA"/>
</dbReference>
<dbReference type="AlphaFoldDB" id="A0A8T0YF28"/>
<gene>
    <name evidence="1" type="ORF">PC113_g18816</name>
    <name evidence="2" type="ORF">PC117_g20323</name>
    <name evidence="3" type="ORF">PC129_g671</name>
</gene>
<sequence length="43" mass="4861">MISLGVKFVIRSNASATDVFTVRVENRMEGVFLAIKGWRGSWM</sequence>